<proteinExistence type="predicted"/>
<feature type="non-terminal residue" evidence="1">
    <location>
        <position position="1"/>
    </location>
</feature>
<gene>
    <name evidence="1" type="ORF">KUCAC02_009169</name>
</gene>
<reference evidence="1" key="1">
    <citation type="submission" date="2022-05" db="EMBL/GenBank/DDBJ databases">
        <title>Chromosome-level genome of Chaenocephalus aceratus.</title>
        <authorList>
            <person name="Park H."/>
        </authorList>
    </citation>
    <scope>NUCLEOTIDE SEQUENCE</scope>
    <source>
        <strain evidence="1">KU_202001</strain>
    </source>
</reference>
<accession>A0ACB9WSJ1</accession>
<protein>
    <submittedName>
        <fullName evidence="1">Uncharacterized protein</fullName>
    </submittedName>
</protein>
<dbReference type="Proteomes" id="UP001057452">
    <property type="component" value="Chromosome 12"/>
</dbReference>
<feature type="non-terminal residue" evidence="1">
    <location>
        <position position="82"/>
    </location>
</feature>
<name>A0ACB9WSJ1_CHAAC</name>
<comment type="caution">
    <text evidence="1">The sequence shown here is derived from an EMBL/GenBank/DDBJ whole genome shotgun (WGS) entry which is preliminary data.</text>
</comment>
<evidence type="ECO:0000313" key="1">
    <source>
        <dbReference type="EMBL" id="KAI4816868.1"/>
    </source>
</evidence>
<dbReference type="EMBL" id="CM043796">
    <property type="protein sequence ID" value="KAI4816868.1"/>
    <property type="molecule type" value="Genomic_DNA"/>
</dbReference>
<keyword evidence="2" id="KW-1185">Reference proteome</keyword>
<sequence>KATQTRAMTYTFVKHGPLRLLDDIINNHYWDTRKCRDLRLSVWQHGIRLVIRGWCVVCAGARVPLRERPSLQAQRKLTRQAW</sequence>
<evidence type="ECO:0000313" key="2">
    <source>
        <dbReference type="Proteomes" id="UP001057452"/>
    </source>
</evidence>
<organism evidence="1 2">
    <name type="scientific">Chaenocephalus aceratus</name>
    <name type="common">Blackfin icefish</name>
    <name type="synonym">Chaenichthys aceratus</name>
    <dbReference type="NCBI Taxonomy" id="36190"/>
    <lineage>
        <taxon>Eukaryota</taxon>
        <taxon>Metazoa</taxon>
        <taxon>Chordata</taxon>
        <taxon>Craniata</taxon>
        <taxon>Vertebrata</taxon>
        <taxon>Euteleostomi</taxon>
        <taxon>Actinopterygii</taxon>
        <taxon>Neopterygii</taxon>
        <taxon>Teleostei</taxon>
        <taxon>Neoteleostei</taxon>
        <taxon>Acanthomorphata</taxon>
        <taxon>Eupercaria</taxon>
        <taxon>Perciformes</taxon>
        <taxon>Notothenioidei</taxon>
        <taxon>Channichthyidae</taxon>
        <taxon>Chaenocephalus</taxon>
    </lineage>
</organism>